<dbReference type="Gene3D" id="1.20.1170.10">
    <property type="match status" value="1"/>
</dbReference>
<protein>
    <submittedName>
        <fullName evidence="2">Uncharacterized protein</fullName>
    </submittedName>
</protein>
<evidence type="ECO:0000256" key="1">
    <source>
        <dbReference type="SAM" id="SignalP"/>
    </source>
</evidence>
<keyword evidence="1" id="KW-0732">Signal</keyword>
<organism evidence="2 3">
    <name type="scientific">Gymnopilus dilepis</name>
    <dbReference type="NCBI Taxonomy" id="231916"/>
    <lineage>
        <taxon>Eukaryota</taxon>
        <taxon>Fungi</taxon>
        <taxon>Dikarya</taxon>
        <taxon>Basidiomycota</taxon>
        <taxon>Agaricomycotina</taxon>
        <taxon>Agaricomycetes</taxon>
        <taxon>Agaricomycetidae</taxon>
        <taxon>Agaricales</taxon>
        <taxon>Agaricineae</taxon>
        <taxon>Hymenogastraceae</taxon>
        <taxon>Gymnopilus</taxon>
    </lineage>
</organism>
<keyword evidence="3" id="KW-1185">Reference proteome</keyword>
<accession>A0A409W138</accession>
<proteinExistence type="predicted"/>
<dbReference type="AlphaFoldDB" id="A0A409W138"/>
<reference evidence="2 3" key="1">
    <citation type="journal article" date="2018" name="Evol. Lett.">
        <title>Horizontal gene cluster transfer increased hallucinogenic mushroom diversity.</title>
        <authorList>
            <person name="Reynolds H.T."/>
            <person name="Vijayakumar V."/>
            <person name="Gluck-Thaler E."/>
            <person name="Korotkin H.B."/>
            <person name="Matheny P.B."/>
            <person name="Slot J.C."/>
        </authorList>
    </citation>
    <scope>NUCLEOTIDE SEQUENCE [LARGE SCALE GENOMIC DNA]</scope>
    <source>
        <strain evidence="2 3">SRW20</strain>
    </source>
</reference>
<feature type="signal peptide" evidence="1">
    <location>
        <begin position="1"/>
        <end position="19"/>
    </location>
</feature>
<dbReference type="EMBL" id="NHYE01005467">
    <property type="protein sequence ID" value="PPQ72239.1"/>
    <property type="molecule type" value="Genomic_DNA"/>
</dbReference>
<dbReference type="SUPFAM" id="SSF58100">
    <property type="entry name" value="Bacterial hemolysins"/>
    <property type="match status" value="1"/>
</dbReference>
<comment type="caution">
    <text evidence="2">The sequence shown here is derived from an EMBL/GenBank/DDBJ whole genome shotgun (WGS) entry which is preliminary data.</text>
</comment>
<dbReference type="OrthoDB" id="3026155at2759"/>
<feature type="chain" id="PRO_5019479131" evidence="1">
    <location>
        <begin position="20"/>
        <end position="398"/>
    </location>
</feature>
<dbReference type="InParanoid" id="A0A409W138"/>
<name>A0A409W138_9AGAR</name>
<sequence>MKLFFLLWVFSTAYSLAFGSPAVLGIDYRSRLGGLDLITLLDGGSIVGNVTNDSLEESYAAQCAEVNSPTGQQAVQMDIRNLTASQNDVVEYSTIIRESIYTALSVLSYVTDFTSNVMPYIANKTDNGAIPLDDAVATLQGYIAIGAMGRAQNFMDFQNDLKAFAQSFQEFAQDVKSNDDTQVDSLENDIKSLNSTIQSSLDAEMAGVAKSMGSTLFSSLTIFDGFPLLGSLATLAGLFSLDGDTAKFDSLSSQRNGYQSQLDTDKSKIVAIEKTDATIADANEGISLVQELSSDTTFRLGSFDAIWAAVVSDCDQVIQYFEFATEIEIPLVLWGSLNNVACYYESMATSLQLYVEALCSTCLPEDGGMSKTLSGDELHKKMSDLKSRKEASKLVTLA</sequence>
<gene>
    <name evidence="2" type="ORF">CVT26_006998</name>
</gene>
<dbReference type="Proteomes" id="UP000284706">
    <property type="component" value="Unassembled WGS sequence"/>
</dbReference>
<evidence type="ECO:0000313" key="3">
    <source>
        <dbReference type="Proteomes" id="UP000284706"/>
    </source>
</evidence>
<evidence type="ECO:0000313" key="2">
    <source>
        <dbReference type="EMBL" id="PPQ72239.1"/>
    </source>
</evidence>